<protein>
    <submittedName>
        <fullName evidence="2">Uncharacterized protein</fullName>
    </submittedName>
</protein>
<evidence type="ECO:0000256" key="1">
    <source>
        <dbReference type="SAM" id="MobiDB-lite"/>
    </source>
</evidence>
<dbReference type="AlphaFoldDB" id="A0A3S5B443"/>
<dbReference type="EMBL" id="CAAALY010262554">
    <property type="protein sequence ID" value="VEL39792.1"/>
    <property type="molecule type" value="Genomic_DNA"/>
</dbReference>
<evidence type="ECO:0000313" key="2">
    <source>
        <dbReference type="EMBL" id="VEL39792.1"/>
    </source>
</evidence>
<evidence type="ECO:0000313" key="3">
    <source>
        <dbReference type="Proteomes" id="UP000784294"/>
    </source>
</evidence>
<comment type="caution">
    <text evidence="2">The sequence shown here is derived from an EMBL/GenBank/DDBJ whole genome shotgun (WGS) entry which is preliminary data.</text>
</comment>
<accession>A0A3S5B443</accession>
<dbReference type="Proteomes" id="UP000784294">
    <property type="component" value="Unassembled WGS sequence"/>
</dbReference>
<gene>
    <name evidence="2" type="ORF">PXEA_LOCUS33232</name>
</gene>
<name>A0A3S5B443_9PLAT</name>
<feature type="region of interest" description="Disordered" evidence="1">
    <location>
        <begin position="71"/>
        <end position="93"/>
    </location>
</feature>
<keyword evidence="3" id="KW-1185">Reference proteome</keyword>
<feature type="non-terminal residue" evidence="2">
    <location>
        <position position="105"/>
    </location>
</feature>
<feature type="compositionally biased region" description="Polar residues" evidence="1">
    <location>
        <begin position="72"/>
        <end position="93"/>
    </location>
</feature>
<sequence length="105" mass="11521">MVVERYVSEEYIAASDKLESRHGFSETDIFQHSAANTLKRKLRHSSGLCAYDGVNQGGKVEDRVVERDIVTEQATESSPGATKPLASNGSSLPDTCFRLSTCLLR</sequence>
<organism evidence="2 3">
    <name type="scientific">Protopolystoma xenopodis</name>
    <dbReference type="NCBI Taxonomy" id="117903"/>
    <lineage>
        <taxon>Eukaryota</taxon>
        <taxon>Metazoa</taxon>
        <taxon>Spiralia</taxon>
        <taxon>Lophotrochozoa</taxon>
        <taxon>Platyhelminthes</taxon>
        <taxon>Monogenea</taxon>
        <taxon>Polyopisthocotylea</taxon>
        <taxon>Polystomatidea</taxon>
        <taxon>Polystomatidae</taxon>
        <taxon>Protopolystoma</taxon>
    </lineage>
</organism>
<reference evidence="2" key="1">
    <citation type="submission" date="2018-11" db="EMBL/GenBank/DDBJ databases">
        <authorList>
            <consortium name="Pathogen Informatics"/>
        </authorList>
    </citation>
    <scope>NUCLEOTIDE SEQUENCE</scope>
</reference>
<proteinExistence type="predicted"/>